<dbReference type="STRING" id="674.VM_15750"/>
<organism evidence="2 3">
    <name type="scientific">Vibrio mimicus</name>
    <dbReference type="NCBI Taxonomy" id="674"/>
    <lineage>
        <taxon>Bacteria</taxon>
        <taxon>Pseudomonadati</taxon>
        <taxon>Pseudomonadota</taxon>
        <taxon>Gammaproteobacteria</taxon>
        <taxon>Vibrionales</taxon>
        <taxon>Vibrionaceae</taxon>
        <taxon>Vibrio</taxon>
    </lineage>
</organism>
<evidence type="ECO:0000313" key="2">
    <source>
        <dbReference type="EMBL" id="PNM64011.1"/>
    </source>
</evidence>
<proteinExistence type="predicted"/>
<name>A0A2J9VJN8_VIBMI</name>
<feature type="chain" id="PRO_5014337613" evidence="1">
    <location>
        <begin position="23"/>
        <end position="126"/>
    </location>
</feature>
<comment type="caution">
    <text evidence="2">The sequence shown here is derived from an EMBL/GenBank/DDBJ whole genome shotgun (WGS) entry which is preliminary data.</text>
</comment>
<reference evidence="2" key="1">
    <citation type="submission" date="2017-12" db="EMBL/GenBank/DDBJ databases">
        <title>FDA dAtabase for Regulatory Grade micrObial Sequences (FDA-ARGOS): Supporting development and validation of Infectious Disease Dx tests.</title>
        <authorList>
            <person name="Hoffmann M."/>
            <person name="Allard M."/>
            <person name="Evans P."/>
            <person name="Brown E."/>
            <person name="Tallon L.J."/>
            <person name="Sadzewicz L."/>
            <person name="Sengamalay N."/>
            <person name="Ott S."/>
            <person name="Godinez A."/>
            <person name="Nagaraj S."/>
            <person name="Vavikolanu K."/>
            <person name="Aluvathingal J."/>
            <person name="Nadendla S."/>
            <person name="Hobson J."/>
            <person name="Sichtig H."/>
        </authorList>
    </citation>
    <scope>NUCLEOTIDE SEQUENCE [LARGE SCALE GENOMIC DNA]</scope>
    <source>
        <strain evidence="2">FDAARGOS_113</strain>
    </source>
</reference>
<accession>A0A2J9VJN8</accession>
<dbReference type="EMBL" id="LOSJ02000001">
    <property type="protein sequence ID" value="PNM64011.1"/>
    <property type="molecule type" value="Genomic_DNA"/>
</dbReference>
<gene>
    <name evidence="2" type="ORF">AL544_003560</name>
</gene>
<dbReference type="RefSeq" id="WP_000471530.1">
    <property type="nucleotide sequence ID" value="NZ_CAWMSS010000002.1"/>
</dbReference>
<protein>
    <submittedName>
        <fullName evidence="2">Uncharacterized protein</fullName>
    </submittedName>
</protein>
<keyword evidence="1" id="KW-0732">Signal</keyword>
<sequence>MFKATLSFIGFMMFCVVSLLHSGNAPFFSSSTSTTTHQTQHQKHSSSNNFAILPTRLQEPRVQLGFEPEEEDVDPPPTYIGSAIFPFNGTEPSVNVGKVASFNLIPLTHARKAWLFENLYSRYAHA</sequence>
<dbReference type="Proteomes" id="UP000053748">
    <property type="component" value="Unassembled WGS sequence"/>
</dbReference>
<evidence type="ECO:0000313" key="3">
    <source>
        <dbReference type="Proteomes" id="UP000053748"/>
    </source>
</evidence>
<dbReference type="AlphaFoldDB" id="A0A2J9VJN8"/>
<dbReference type="OrthoDB" id="9985236at2"/>
<feature type="signal peptide" evidence="1">
    <location>
        <begin position="1"/>
        <end position="22"/>
    </location>
</feature>
<keyword evidence="3" id="KW-1185">Reference proteome</keyword>
<evidence type="ECO:0000256" key="1">
    <source>
        <dbReference type="SAM" id="SignalP"/>
    </source>
</evidence>